<reference evidence="1 2" key="1">
    <citation type="submission" date="2016-10" db="EMBL/GenBank/DDBJ databases">
        <authorList>
            <person name="de Groot N.N."/>
        </authorList>
    </citation>
    <scope>NUCLEOTIDE SEQUENCE [LARGE SCALE GENOMIC DNA]</scope>
    <source>
        <strain evidence="1 2">MP1X4</strain>
    </source>
</reference>
<dbReference type="AlphaFoldDB" id="A0A1H1ZST2"/>
<organism evidence="1 2">
    <name type="scientific">Mucilaginibacter mallensis</name>
    <dbReference type="NCBI Taxonomy" id="652787"/>
    <lineage>
        <taxon>Bacteria</taxon>
        <taxon>Pseudomonadati</taxon>
        <taxon>Bacteroidota</taxon>
        <taxon>Sphingobacteriia</taxon>
        <taxon>Sphingobacteriales</taxon>
        <taxon>Sphingobacteriaceae</taxon>
        <taxon>Mucilaginibacter</taxon>
    </lineage>
</organism>
<sequence>MSGLKTKLVAHLQKSLQIDSSTGNATDDNPLLQRIDQYLGGLKGADMDNLKTTFLATQAEMLLDQAASLLDRATKDRAQWDELAIKNFIQTIEFNQFIELDNLHKEETDHMYAGVNNGFYQQQVNNIQRLLDTELMTQSVLTVASEFYKDFFAGKWAPGIIDDIINHYSQAV</sequence>
<protein>
    <submittedName>
        <fullName evidence="1">Uncharacterized protein</fullName>
    </submittedName>
</protein>
<evidence type="ECO:0000313" key="2">
    <source>
        <dbReference type="Proteomes" id="UP000199679"/>
    </source>
</evidence>
<gene>
    <name evidence="1" type="ORF">SAMN05216490_3236</name>
</gene>
<dbReference type="RefSeq" id="WP_091375053.1">
    <property type="nucleotide sequence ID" value="NZ_LT629740.1"/>
</dbReference>
<proteinExistence type="predicted"/>
<dbReference type="EMBL" id="LT629740">
    <property type="protein sequence ID" value="SDT36768.1"/>
    <property type="molecule type" value="Genomic_DNA"/>
</dbReference>
<name>A0A1H1ZST2_MUCMA</name>
<dbReference type="STRING" id="652787.SAMN05216490_3236"/>
<accession>A0A1H1ZST2</accession>
<dbReference type="Proteomes" id="UP000199679">
    <property type="component" value="Chromosome I"/>
</dbReference>
<evidence type="ECO:0000313" key="1">
    <source>
        <dbReference type="EMBL" id="SDT36768.1"/>
    </source>
</evidence>
<keyword evidence="2" id="KW-1185">Reference proteome</keyword>